<keyword evidence="2" id="KW-1185">Reference proteome</keyword>
<accession>A0ACA9QJ03</accession>
<gene>
    <name evidence="1" type="ORF">ACOLOM_LOCUS12893</name>
</gene>
<evidence type="ECO:0000313" key="2">
    <source>
        <dbReference type="Proteomes" id="UP000789525"/>
    </source>
</evidence>
<sequence>MTKSAAKPTWIRPRGTIGLVLNDFRGLRVVLRTPGFPSGRPERGSNKSPRRAAGRE</sequence>
<feature type="non-terminal residue" evidence="1">
    <location>
        <position position="56"/>
    </location>
</feature>
<evidence type="ECO:0000313" key="1">
    <source>
        <dbReference type="EMBL" id="CAG8754793.1"/>
    </source>
</evidence>
<proteinExistence type="predicted"/>
<protein>
    <submittedName>
        <fullName evidence="1">12652_t:CDS:1</fullName>
    </submittedName>
</protein>
<comment type="caution">
    <text evidence="1">The sequence shown here is derived from an EMBL/GenBank/DDBJ whole genome shotgun (WGS) entry which is preliminary data.</text>
</comment>
<organism evidence="1 2">
    <name type="scientific">Acaulospora colombiana</name>
    <dbReference type="NCBI Taxonomy" id="27376"/>
    <lineage>
        <taxon>Eukaryota</taxon>
        <taxon>Fungi</taxon>
        <taxon>Fungi incertae sedis</taxon>
        <taxon>Mucoromycota</taxon>
        <taxon>Glomeromycotina</taxon>
        <taxon>Glomeromycetes</taxon>
        <taxon>Diversisporales</taxon>
        <taxon>Acaulosporaceae</taxon>
        <taxon>Acaulospora</taxon>
    </lineage>
</organism>
<dbReference type="Proteomes" id="UP000789525">
    <property type="component" value="Unassembled WGS sequence"/>
</dbReference>
<reference evidence="1" key="1">
    <citation type="submission" date="2021-06" db="EMBL/GenBank/DDBJ databases">
        <authorList>
            <person name="Kallberg Y."/>
            <person name="Tangrot J."/>
            <person name="Rosling A."/>
        </authorList>
    </citation>
    <scope>NUCLEOTIDE SEQUENCE</scope>
    <source>
        <strain evidence="1">CL356</strain>
    </source>
</reference>
<dbReference type="EMBL" id="CAJVPT010055226">
    <property type="protein sequence ID" value="CAG8754793.1"/>
    <property type="molecule type" value="Genomic_DNA"/>
</dbReference>
<name>A0ACA9QJ03_9GLOM</name>